<gene>
    <name evidence="9" type="ORF">Bpfe_025532</name>
</gene>
<dbReference type="EMBL" id="JASAOG010000187">
    <property type="protein sequence ID" value="KAK0045053.1"/>
    <property type="molecule type" value="Genomic_DNA"/>
</dbReference>
<dbReference type="PROSITE" id="PS50261">
    <property type="entry name" value="G_PROTEIN_RECEP_F2_4"/>
    <property type="match status" value="1"/>
</dbReference>
<organism evidence="9 10">
    <name type="scientific">Biomphalaria pfeifferi</name>
    <name type="common">Bloodfluke planorb</name>
    <name type="synonym">Freshwater snail</name>
    <dbReference type="NCBI Taxonomy" id="112525"/>
    <lineage>
        <taxon>Eukaryota</taxon>
        <taxon>Metazoa</taxon>
        <taxon>Spiralia</taxon>
        <taxon>Lophotrochozoa</taxon>
        <taxon>Mollusca</taxon>
        <taxon>Gastropoda</taxon>
        <taxon>Heterobranchia</taxon>
        <taxon>Euthyneura</taxon>
        <taxon>Panpulmonata</taxon>
        <taxon>Hygrophila</taxon>
        <taxon>Lymnaeoidea</taxon>
        <taxon>Planorbidae</taxon>
        <taxon>Biomphalaria</taxon>
    </lineage>
</organism>
<dbReference type="Gene3D" id="1.20.1070.10">
    <property type="entry name" value="Rhodopsin 7-helix transmembrane proteins"/>
    <property type="match status" value="1"/>
</dbReference>
<dbReference type="Pfam" id="PF00002">
    <property type="entry name" value="7tm_2"/>
    <property type="match status" value="1"/>
</dbReference>
<feature type="signal peptide" evidence="7">
    <location>
        <begin position="1"/>
        <end position="18"/>
    </location>
</feature>
<dbReference type="PANTHER" id="PTHR45902">
    <property type="entry name" value="LATROPHILIN RECEPTOR-LIKE PROTEIN A"/>
    <property type="match status" value="1"/>
</dbReference>
<accession>A0AAD8B0F5</accession>
<dbReference type="Proteomes" id="UP001233172">
    <property type="component" value="Unassembled WGS sequence"/>
</dbReference>
<dbReference type="InterPro" id="IPR000832">
    <property type="entry name" value="GPCR_2_secretin-like"/>
</dbReference>
<reference evidence="9" key="1">
    <citation type="journal article" date="2023" name="PLoS Negl. Trop. Dis.">
        <title>A genome sequence for Biomphalaria pfeifferi, the major vector snail for the human-infecting parasite Schistosoma mansoni.</title>
        <authorList>
            <person name="Bu L."/>
            <person name="Lu L."/>
            <person name="Laidemitt M.R."/>
            <person name="Zhang S.M."/>
            <person name="Mutuku M."/>
            <person name="Mkoji G."/>
            <person name="Steinauer M."/>
            <person name="Loker E.S."/>
        </authorList>
    </citation>
    <scope>NUCLEOTIDE SEQUENCE</scope>
    <source>
        <strain evidence="9">KasaAsao</strain>
    </source>
</reference>
<evidence type="ECO:0000256" key="4">
    <source>
        <dbReference type="ARBA" id="ARBA00023136"/>
    </source>
</evidence>
<keyword evidence="10" id="KW-1185">Reference proteome</keyword>
<protein>
    <submittedName>
        <fullName evidence="9">Adhesion G-protein coupled receptor D1</fullName>
    </submittedName>
</protein>
<dbReference type="InterPro" id="IPR022343">
    <property type="entry name" value="GCR1-cAMP_receptor"/>
</dbReference>
<feature type="transmembrane region" description="Helical" evidence="6">
    <location>
        <begin position="1053"/>
        <end position="1073"/>
    </location>
</feature>
<evidence type="ECO:0000256" key="5">
    <source>
        <dbReference type="SAM" id="MobiDB-lite"/>
    </source>
</evidence>
<evidence type="ECO:0000256" key="6">
    <source>
        <dbReference type="SAM" id="Phobius"/>
    </source>
</evidence>
<keyword evidence="3 6" id="KW-1133">Transmembrane helix</keyword>
<dbReference type="InterPro" id="IPR017981">
    <property type="entry name" value="GPCR_2-like_7TM"/>
</dbReference>
<feature type="transmembrane region" description="Helical" evidence="6">
    <location>
        <begin position="935"/>
        <end position="957"/>
    </location>
</feature>
<feature type="chain" id="PRO_5041998563" evidence="7">
    <location>
        <begin position="19"/>
        <end position="1110"/>
    </location>
</feature>
<feature type="transmembrane region" description="Helical" evidence="6">
    <location>
        <begin position="826"/>
        <end position="850"/>
    </location>
</feature>
<dbReference type="CDD" id="cd15039">
    <property type="entry name" value="7tmB3_Methuselah-like"/>
    <property type="match status" value="1"/>
</dbReference>
<feature type="region of interest" description="Disordered" evidence="5">
    <location>
        <begin position="36"/>
        <end position="59"/>
    </location>
</feature>
<dbReference type="GO" id="GO:0007166">
    <property type="term" value="P:cell surface receptor signaling pathway"/>
    <property type="evidence" value="ECO:0007669"/>
    <property type="project" value="InterPro"/>
</dbReference>
<proteinExistence type="predicted"/>
<dbReference type="GO" id="GO:0004930">
    <property type="term" value="F:G protein-coupled receptor activity"/>
    <property type="evidence" value="ECO:0007669"/>
    <property type="project" value="InterPro"/>
</dbReference>
<keyword evidence="9" id="KW-0675">Receptor</keyword>
<keyword evidence="4 6" id="KW-0472">Membrane</keyword>
<dbReference type="PANTHER" id="PTHR45902:SF1">
    <property type="entry name" value="LATROPHILIN RECEPTOR-LIKE PROTEIN A"/>
    <property type="match status" value="1"/>
</dbReference>
<evidence type="ECO:0000259" key="8">
    <source>
        <dbReference type="PROSITE" id="PS50261"/>
    </source>
</evidence>
<evidence type="ECO:0000313" key="10">
    <source>
        <dbReference type="Proteomes" id="UP001233172"/>
    </source>
</evidence>
<feature type="transmembrane region" description="Helical" evidence="6">
    <location>
        <begin position="862"/>
        <end position="881"/>
    </location>
</feature>
<comment type="caution">
    <text evidence="9">The sequence shown here is derived from an EMBL/GenBank/DDBJ whole genome shotgun (WGS) entry which is preliminary data.</text>
</comment>
<dbReference type="GO" id="GO:0016020">
    <property type="term" value="C:membrane"/>
    <property type="evidence" value="ECO:0007669"/>
    <property type="project" value="UniProtKB-SubCell"/>
</dbReference>
<feature type="compositionally biased region" description="Polar residues" evidence="5">
    <location>
        <begin position="49"/>
        <end position="59"/>
    </location>
</feature>
<evidence type="ECO:0000313" key="9">
    <source>
        <dbReference type="EMBL" id="KAK0045053.1"/>
    </source>
</evidence>
<comment type="subcellular location">
    <subcellularLocation>
        <location evidence="1">Membrane</location>
        <topology evidence="1">Multi-pass membrane protein</topology>
    </subcellularLocation>
</comment>
<evidence type="ECO:0000256" key="3">
    <source>
        <dbReference type="ARBA" id="ARBA00022989"/>
    </source>
</evidence>
<feature type="domain" description="G-protein coupled receptors family 2 profile 2" evidence="8">
    <location>
        <begin position="825"/>
        <end position="1075"/>
    </location>
</feature>
<reference evidence="9" key="2">
    <citation type="submission" date="2023-04" db="EMBL/GenBank/DDBJ databases">
        <authorList>
            <person name="Bu L."/>
            <person name="Lu L."/>
            <person name="Laidemitt M.R."/>
            <person name="Zhang S.M."/>
            <person name="Mutuku M."/>
            <person name="Mkoji G."/>
            <person name="Steinauer M."/>
            <person name="Loker E.S."/>
        </authorList>
    </citation>
    <scope>NUCLEOTIDE SEQUENCE</scope>
    <source>
        <strain evidence="9">KasaAsao</strain>
        <tissue evidence="9">Whole Snail</tissue>
    </source>
</reference>
<keyword evidence="2 6" id="KW-0812">Transmembrane</keyword>
<dbReference type="InterPro" id="IPR053231">
    <property type="entry name" value="GPCR_LN-TM7"/>
</dbReference>
<dbReference type="AlphaFoldDB" id="A0AAD8B0F5"/>
<feature type="transmembrane region" description="Helical" evidence="6">
    <location>
        <begin position="977"/>
        <end position="1005"/>
    </location>
</feature>
<feature type="transmembrane region" description="Helical" evidence="6">
    <location>
        <begin position="893"/>
        <end position="914"/>
    </location>
</feature>
<evidence type="ECO:0000256" key="1">
    <source>
        <dbReference type="ARBA" id="ARBA00004141"/>
    </source>
</evidence>
<dbReference type="PRINTS" id="PR02001">
    <property type="entry name" value="GCR1CAMPR"/>
</dbReference>
<evidence type="ECO:0000256" key="7">
    <source>
        <dbReference type="SAM" id="SignalP"/>
    </source>
</evidence>
<sequence>MCFHLIQVILFFIGVVNYSAPYEAYHLTNARDSTKEVTQSASEHMASKEVNQSASETLASKEVTQSALETLTSKEVTQSALETLTSKEVTQSASETLVAMDVIRTDLVKQNATDSSESFPALNKPETATTLSKVSSTFSSGVKTNLSIENLTTLKVVMMSSQHTYDITTAFLMTPPAEVPPTFTMTSGKYTFTWDKTTVSPRVYQNSWCPRRCLNGKIVYINNLDKLCISPRCFPCECKRPACEIFGICCPDLTSQTYPPQHNSVKVGLYSEKEVMTSKSLKHMPEIFQFFNKNFNKTSDQVSTYIVHRPTLGCDIKSSFMKFLYIRSCPPDYLGHEKTMCEIELELENITMSWYTRVIDSATGVAYKNIYCATCNGVNKPLEMSITIQCTTYMYVYNALDSTHFLKLALMDNSSCVVMQDFPTNISLLTCNEKFFPDNVISSCPHDDSTTDQDVKYSCENLVETSNRVFISPAVYTNIFCSICATTRFPYINKCGISGGSTGLNFRSPFDFILSSDEDIREGSQLNVSLSQVCQSFEWSSPNGKCLQLFCSEGKLLGNTSCKTAISQITGLEYKIHILLQPNDTMDSEDMSGNETLSTEEIFHRVEAEVTIVFKDLIESAWLNIGLVMETKSRTNQMKFLWIDGTISSTKNISRDEFEIVTLERLSSFNTNNFSIVLNMKNIYGFVDSETYCNKMKSTFINLDCRIYQFSLVASSYVEVYQSSRIQLELNRILTCRYVKFDPLNYTLHIDEKFAPPLVTIVLDLEVIQLKFTSPEDFNMLSIDPGSQGKLLVCKELLDTVRFSPSATRTTPIHMVIDDVTRAAQYYLSCFCFGISMLCLTITILTYSLFSSLRTLAGQNNMCLSVTLLLAQTLSIVNSAVSAPSPLCTALGLMFHFAWLWTFTWTFICSFRMFRVFTAKNRTVSSNGAVSLLKRVFFSIIFPSIIVTSVVISNYFVSSARTIGYGLYRCYLNTSLLIGLAMVGPASLIIFCNIICFTLTVVQVRRVGQLVSKDALRKEGHENIDVYIKLSSMTGSFWLLDILAVAINQDFLRFVSIILNGLQGLFIFLSYTANSKVLKLYRGLWNKGDVTATSAKTQSERTNPSRRQIK</sequence>
<evidence type="ECO:0000256" key="2">
    <source>
        <dbReference type="ARBA" id="ARBA00022692"/>
    </source>
</evidence>
<keyword evidence="7" id="KW-0732">Signal</keyword>
<name>A0AAD8B0F5_BIOPF</name>